<evidence type="ECO:0000313" key="7">
    <source>
        <dbReference type="EnsemblMetazoa" id="PPA31476.1"/>
    </source>
</evidence>
<dbReference type="GO" id="GO:0006457">
    <property type="term" value="P:protein folding"/>
    <property type="evidence" value="ECO:0007669"/>
    <property type="project" value="InterPro"/>
</dbReference>
<dbReference type="PANTHER" id="PTHR17600:SF2">
    <property type="entry name" value="LRP CHAPERONE MESD"/>
    <property type="match status" value="1"/>
</dbReference>
<reference evidence="8" key="1">
    <citation type="journal article" date="2008" name="Nat. Genet.">
        <title>The Pristionchus pacificus genome provides a unique perspective on nematode lifestyle and parasitism.</title>
        <authorList>
            <person name="Dieterich C."/>
            <person name="Clifton S.W."/>
            <person name="Schuster L.N."/>
            <person name="Chinwalla A."/>
            <person name="Delehaunty K."/>
            <person name="Dinkelacker I."/>
            <person name="Fulton L."/>
            <person name="Fulton R."/>
            <person name="Godfrey J."/>
            <person name="Minx P."/>
            <person name="Mitreva M."/>
            <person name="Roeseler W."/>
            <person name="Tian H."/>
            <person name="Witte H."/>
            <person name="Yang S.P."/>
            <person name="Wilson R.K."/>
            <person name="Sommer R.J."/>
        </authorList>
    </citation>
    <scope>NUCLEOTIDE SEQUENCE [LARGE SCALE GENOMIC DNA]</scope>
    <source>
        <strain evidence="8">PS312</strain>
    </source>
</reference>
<keyword evidence="4" id="KW-0732">Signal</keyword>
<evidence type="ECO:0000256" key="6">
    <source>
        <dbReference type="ARBA" id="ARBA00023186"/>
    </source>
</evidence>
<gene>
    <name evidence="7" type="primary">WBGene00204341</name>
</gene>
<keyword evidence="8" id="KW-1185">Reference proteome</keyword>
<evidence type="ECO:0000313" key="8">
    <source>
        <dbReference type="Proteomes" id="UP000005239"/>
    </source>
</evidence>
<dbReference type="Gene3D" id="6.10.250.640">
    <property type="match status" value="1"/>
</dbReference>
<evidence type="ECO:0000256" key="4">
    <source>
        <dbReference type="ARBA" id="ARBA00022729"/>
    </source>
</evidence>
<evidence type="ECO:0000256" key="2">
    <source>
        <dbReference type="ARBA" id="ARBA00011068"/>
    </source>
</evidence>
<evidence type="ECO:0000256" key="5">
    <source>
        <dbReference type="ARBA" id="ARBA00022824"/>
    </source>
</evidence>
<evidence type="ECO:0000256" key="3">
    <source>
        <dbReference type="ARBA" id="ARBA00022687"/>
    </source>
</evidence>
<proteinExistence type="inferred from homology"/>
<dbReference type="InterPro" id="IPR019330">
    <property type="entry name" value="MESD"/>
</dbReference>
<comment type="subcellular location">
    <subcellularLocation>
        <location evidence="1">Endoplasmic reticulum</location>
    </subcellularLocation>
</comment>
<keyword evidence="5" id="KW-0256">Endoplasmic reticulum</keyword>
<dbReference type="AlphaFoldDB" id="A0A2A6B7K7"/>
<accession>A0A2A6B7K7</accession>
<accession>A0A8R1UIA0</accession>
<dbReference type="PANTHER" id="PTHR17600">
    <property type="entry name" value="MESODERM DEVELOPMENT CANDIDATE 2"/>
    <property type="match status" value="1"/>
</dbReference>
<sequence>LKSVMRVILLVAICSCLVVGSAGEKAKKKKSLADYTEADLERLYDEWEENDDEKLEEDELPLHKQKLKVANLDELKNKAASPEELMKLSKKGQTLMMFVNVEDPERPGEKSIREFTDKWTGIWQSNLYNNHVDAQVFIIDDNRAIFMFKDGEQAFEAKDFLVKQPYVVEVSLEGQRFPGPLGGAKTEL</sequence>
<dbReference type="GO" id="GO:0005783">
    <property type="term" value="C:endoplasmic reticulum"/>
    <property type="evidence" value="ECO:0007669"/>
    <property type="project" value="UniProtKB-SubCell"/>
</dbReference>
<dbReference type="Proteomes" id="UP000005239">
    <property type="component" value="Unassembled WGS sequence"/>
</dbReference>
<name>A0A2A6B7K7_PRIPA</name>
<organism evidence="7 8">
    <name type="scientific">Pristionchus pacificus</name>
    <name type="common">Parasitic nematode worm</name>
    <dbReference type="NCBI Taxonomy" id="54126"/>
    <lineage>
        <taxon>Eukaryota</taxon>
        <taxon>Metazoa</taxon>
        <taxon>Ecdysozoa</taxon>
        <taxon>Nematoda</taxon>
        <taxon>Chromadorea</taxon>
        <taxon>Rhabditida</taxon>
        <taxon>Rhabditina</taxon>
        <taxon>Diplogasteromorpha</taxon>
        <taxon>Diplogasteroidea</taxon>
        <taxon>Neodiplogasteridae</taxon>
        <taxon>Pristionchus</taxon>
    </lineage>
</organism>
<dbReference type="GO" id="GO:0042802">
    <property type="term" value="F:identical protein binding"/>
    <property type="evidence" value="ECO:0007669"/>
    <property type="project" value="EnsemblMetazoa"/>
</dbReference>
<dbReference type="OrthoDB" id="75833at2759"/>
<comment type="similarity">
    <text evidence="2">Belongs to the MESD family.</text>
</comment>
<dbReference type="GO" id="GO:0016055">
    <property type="term" value="P:Wnt signaling pathway"/>
    <property type="evidence" value="ECO:0007669"/>
    <property type="project" value="UniProtKB-KW"/>
</dbReference>
<dbReference type="Gene3D" id="3.30.70.260">
    <property type="match status" value="1"/>
</dbReference>
<protein>
    <submittedName>
        <fullName evidence="7">Bmy-1</fullName>
    </submittedName>
</protein>
<dbReference type="EnsemblMetazoa" id="PPA31476.1">
    <property type="protein sequence ID" value="PPA31476.1"/>
    <property type="gene ID" value="WBGene00204341"/>
</dbReference>
<keyword evidence="6" id="KW-0143">Chaperone</keyword>
<reference evidence="7" key="2">
    <citation type="submission" date="2022-06" db="UniProtKB">
        <authorList>
            <consortium name="EnsemblMetazoa"/>
        </authorList>
    </citation>
    <scope>IDENTIFICATION</scope>
    <source>
        <strain evidence="7">PS312</strain>
    </source>
</reference>
<evidence type="ECO:0000256" key="1">
    <source>
        <dbReference type="ARBA" id="ARBA00004240"/>
    </source>
</evidence>
<dbReference type="Pfam" id="PF10185">
    <property type="entry name" value="Mesd"/>
    <property type="match status" value="1"/>
</dbReference>
<keyword evidence="3" id="KW-0879">Wnt signaling pathway</keyword>